<evidence type="ECO:0000256" key="2">
    <source>
        <dbReference type="ARBA" id="ARBA00022448"/>
    </source>
</evidence>
<evidence type="ECO:0000313" key="8">
    <source>
        <dbReference type="Proteomes" id="UP000215459"/>
    </source>
</evidence>
<dbReference type="InterPro" id="IPR000175">
    <property type="entry name" value="Na/ntran_symport"/>
</dbReference>
<sequence length="502" mass="54804">MKSSKEQWGSRAGFIVAAVGSAVGLGNIWRYPYVAYENGGGAFLLPYFIALLTAGIPILLLEYALGHKYRGSAPLSYRRMSKKWEWVGWWQAIVSFVIVSYYMVIIAWSLSYTYFSLGAQWGGNTEAFFYESYLGTSDRFWNFGGLQWKVLLPLALVWIFVYAILRRGAKKGIEAISKVLLPILVVIMILITIRGVTLPGATEGLNVLLTPDFGALADPEVWIAAYGQVFFSLSIGFAIMITYSSYLAPRSDLANGSLIAGLGNAGFEFMASLGIFGALGFLAVKQGVGVDEVVASGIGLAFIVLPQIFNEFPGFNSLFGALFFGTLMFAGITSAISLLETGIASLRDKLGLSRVRSVNWVCGVAASLSLLYATKGGIYYLDTIDHFINAYGLLLAGLAEVLLVGWFVKRLSDLQSHINGVSDIRIGSWWSFSLRVITPIALISMTVLNVREELAAPYEDYPLTGLIVMGWGLTLVLLTAGFILQNVSWHSREESMTVKKTG</sequence>
<evidence type="ECO:0000256" key="4">
    <source>
        <dbReference type="ARBA" id="ARBA00022989"/>
    </source>
</evidence>
<feature type="transmembrane region" description="Helical" evidence="6">
    <location>
        <begin position="360"/>
        <end position="381"/>
    </location>
</feature>
<comment type="caution">
    <text evidence="7">The sequence shown here is derived from an EMBL/GenBank/DDBJ whole genome shotgun (WGS) entry which is preliminary data.</text>
</comment>
<keyword evidence="5 6" id="KW-0472">Membrane</keyword>
<feature type="transmembrane region" description="Helical" evidence="6">
    <location>
        <begin position="177"/>
        <end position="201"/>
    </location>
</feature>
<name>A0A235B4K6_9BACL</name>
<reference evidence="7 8" key="1">
    <citation type="submission" date="2017-07" db="EMBL/GenBank/DDBJ databases">
        <title>The genome sequence of Paludifilum halophilum highlights mechanisms for microbial adaptation to high salt environemnts.</title>
        <authorList>
            <person name="Belbahri L."/>
        </authorList>
    </citation>
    <scope>NUCLEOTIDE SEQUENCE [LARGE SCALE GENOMIC DNA]</scope>
    <source>
        <strain evidence="7 8">DSM 102817</strain>
    </source>
</reference>
<evidence type="ECO:0000313" key="7">
    <source>
        <dbReference type="EMBL" id="OYD07246.1"/>
    </source>
</evidence>
<dbReference type="Proteomes" id="UP000215459">
    <property type="component" value="Unassembled WGS sequence"/>
</dbReference>
<dbReference type="OrthoDB" id="9762833at2"/>
<feature type="transmembrane region" description="Helical" evidence="6">
    <location>
        <begin position="43"/>
        <end position="65"/>
    </location>
</feature>
<dbReference type="PROSITE" id="PS50267">
    <property type="entry name" value="NA_NEUROTRAN_SYMP_3"/>
    <property type="match status" value="1"/>
</dbReference>
<dbReference type="SUPFAM" id="SSF161070">
    <property type="entry name" value="SNF-like"/>
    <property type="match status" value="1"/>
</dbReference>
<dbReference type="EMBL" id="NOWF01000007">
    <property type="protein sequence ID" value="OYD07246.1"/>
    <property type="molecule type" value="Genomic_DNA"/>
</dbReference>
<feature type="transmembrane region" description="Helical" evidence="6">
    <location>
        <begin position="146"/>
        <end position="165"/>
    </location>
</feature>
<feature type="transmembrane region" description="Helical" evidence="6">
    <location>
        <begin position="387"/>
        <end position="408"/>
    </location>
</feature>
<feature type="transmembrane region" description="Helical" evidence="6">
    <location>
        <begin position="86"/>
        <end position="108"/>
    </location>
</feature>
<feature type="transmembrane region" description="Helical" evidence="6">
    <location>
        <begin position="12"/>
        <end position="31"/>
    </location>
</feature>
<dbReference type="CDD" id="cd10334">
    <property type="entry name" value="SLC6sbd_u1"/>
    <property type="match status" value="1"/>
</dbReference>
<feature type="transmembrane region" description="Helical" evidence="6">
    <location>
        <begin position="258"/>
        <end position="284"/>
    </location>
</feature>
<feature type="transmembrane region" description="Helical" evidence="6">
    <location>
        <begin position="462"/>
        <end position="484"/>
    </location>
</feature>
<evidence type="ECO:0000256" key="1">
    <source>
        <dbReference type="ARBA" id="ARBA00004141"/>
    </source>
</evidence>
<protein>
    <submittedName>
        <fullName evidence="7">Sodium-dependent transporter</fullName>
    </submittedName>
</protein>
<accession>A0A235B4K6</accession>
<evidence type="ECO:0000256" key="6">
    <source>
        <dbReference type="SAM" id="Phobius"/>
    </source>
</evidence>
<dbReference type="Pfam" id="PF00209">
    <property type="entry name" value="SNF"/>
    <property type="match status" value="2"/>
</dbReference>
<dbReference type="PANTHER" id="PTHR42948:SF1">
    <property type="entry name" value="TRANSPORTER"/>
    <property type="match status" value="1"/>
</dbReference>
<feature type="transmembrane region" description="Helical" evidence="6">
    <location>
        <begin position="318"/>
        <end position="339"/>
    </location>
</feature>
<dbReference type="InterPro" id="IPR037272">
    <property type="entry name" value="SNS_sf"/>
</dbReference>
<organism evidence="7 8">
    <name type="scientific">Paludifilum halophilum</name>
    <dbReference type="NCBI Taxonomy" id="1642702"/>
    <lineage>
        <taxon>Bacteria</taxon>
        <taxon>Bacillati</taxon>
        <taxon>Bacillota</taxon>
        <taxon>Bacilli</taxon>
        <taxon>Bacillales</taxon>
        <taxon>Thermoactinomycetaceae</taxon>
        <taxon>Paludifilum</taxon>
    </lineage>
</organism>
<evidence type="ECO:0000256" key="3">
    <source>
        <dbReference type="ARBA" id="ARBA00022692"/>
    </source>
</evidence>
<keyword evidence="2" id="KW-0813">Transport</keyword>
<proteinExistence type="predicted"/>
<dbReference type="GO" id="GO:0016020">
    <property type="term" value="C:membrane"/>
    <property type="evidence" value="ECO:0007669"/>
    <property type="project" value="UniProtKB-SubCell"/>
</dbReference>
<dbReference type="AlphaFoldDB" id="A0A235B4K6"/>
<keyword evidence="8" id="KW-1185">Reference proteome</keyword>
<evidence type="ECO:0000256" key="5">
    <source>
        <dbReference type="ARBA" id="ARBA00023136"/>
    </source>
</evidence>
<keyword evidence="4 6" id="KW-1133">Transmembrane helix</keyword>
<feature type="transmembrane region" description="Helical" evidence="6">
    <location>
        <begin position="429"/>
        <end position="450"/>
    </location>
</feature>
<dbReference type="PANTHER" id="PTHR42948">
    <property type="entry name" value="TRANSPORTER"/>
    <property type="match status" value="1"/>
</dbReference>
<feature type="transmembrane region" description="Helical" evidence="6">
    <location>
        <begin position="221"/>
        <end position="246"/>
    </location>
</feature>
<gene>
    <name evidence="7" type="ORF">CHM34_12755</name>
</gene>
<dbReference type="PRINTS" id="PR00176">
    <property type="entry name" value="NANEUSMPORT"/>
</dbReference>
<dbReference type="NCBIfam" id="NF037979">
    <property type="entry name" value="Na_transp"/>
    <property type="match status" value="1"/>
</dbReference>
<dbReference type="RefSeq" id="WP_094264989.1">
    <property type="nucleotide sequence ID" value="NZ_NOWF01000007.1"/>
</dbReference>
<keyword evidence="3 6" id="KW-0812">Transmembrane</keyword>
<comment type="subcellular location">
    <subcellularLocation>
        <location evidence="1">Membrane</location>
        <topology evidence="1">Multi-pass membrane protein</topology>
    </subcellularLocation>
</comment>